<evidence type="ECO:0000313" key="2">
    <source>
        <dbReference type="Proteomes" id="UP000019753"/>
    </source>
</evidence>
<name>A0A021VTU3_9CELL</name>
<gene>
    <name evidence="1" type="ORF">N866_08395</name>
</gene>
<evidence type="ECO:0000313" key="1">
    <source>
        <dbReference type="EMBL" id="EYR64576.1"/>
    </source>
</evidence>
<keyword evidence="2" id="KW-1185">Reference proteome</keyword>
<dbReference type="AlphaFoldDB" id="A0A021VTU3"/>
<accession>A0A021VTU3</accession>
<comment type="caution">
    <text evidence="1">The sequence shown here is derived from an EMBL/GenBank/DDBJ whole genome shotgun (WGS) entry which is preliminary data.</text>
</comment>
<dbReference type="Proteomes" id="UP000019753">
    <property type="component" value="Unassembled WGS sequence"/>
</dbReference>
<proteinExistence type="predicted"/>
<protein>
    <submittedName>
        <fullName evidence="1">Uncharacterized protein</fullName>
    </submittedName>
</protein>
<sequence length="295" mass="30281">MRGAVVGVAVLGLAACGGTVDAGSGSGAGDGEQDGLVRDVAADAPLLQVHRAGGFMMPGYDFAAVPALTVYEDGRVITQGPQIEIFPGPLLPNLLVGDLTDDEVDAIVAAARDAGLLAEAPDYGQPPVADVPTTYVTLTVDGESYVHAANALDMFVDAGVDGGSDEMGQPQEIGLTPEQLEARTVLNEFLAEVEGVVPMGDGEPYDITAFAVAGRAAEGGAPADPELGPQVVPWPLEQVALADLGCVVVDGDDAATLRDALAEANQLTQFDQGGTTYEVWFRPLLPHESECPDGV</sequence>
<organism evidence="1 2">
    <name type="scientific">Actinotalea ferrariae CF5-4</name>
    <dbReference type="NCBI Taxonomy" id="948458"/>
    <lineage>
        <taxon>Bacteria</taxon>
        <taxon>Bacillati</taxon>
        <taxon>Actinomycetota</taxon>
        <taxon>Actinomycetes</taxon>
        <taxon>Micrococcales</taxon>
        <taxon>Cellulomonadaceae</taxon>
        <taxon>Actinotalea</taxon>
    </lineage>
</organism>
<reference evidence="1 2" key="1">
    <citation type="submission" date="2014-01" db="EMBL/GenBank/DDBJ databases">
        <title>Actinotalea ferrariae CF5-4.</title>
        <authorList>
            <person name="Chen F."/>
            <person name="Li Y."/>
            <person name="Wang G."/>
        </authorList>
    </citation>
    <scope>NUCLEOTIDE SEQUENCE [LARGE SCALE GENOMIC DNA]</scope>
    <source>
        <strain evidence="1 2">CF5-4</strain>
    </source>
</reference>
<dbReference type="EMBL" id="AXCW01000025">
    <property type="protein sequence ID" value="EYR64576.1"/>
    <property type="molecule type" value="Genomic_DNA"/>
</dbReference>
<dbReference type="PROSITE" id="PS51257">
    <property type="entry name" value="PROKAR_LIPOPROTEIN"/>
    <property type="match status" value="1"/>
</dbReference>